<evidence type="ECO:0000256" key="1">
    <source>
        <dbReference type="ARBA" id="ARBA00004123"/>
    </source>
</evidence>
<evidence type="ECO:0000259" key="7">
    <source>
        <dbReference type="PROSITE" id="PS50048"/>
    </source>
</evidence>
<dbReference type="EMBL" id="PJQM01004715">
    <property type="protein sequence ID" value="RCH83524.1"/>
    <property type="molecule type" value="Genomic_DNA"/>
</dbReference>
<organism evidence="8 9">
    <name type="scientific">Rhizopus stolonifer</name>
    <name type="common">Rhizopus nigricans</name>
    <dbReference type="NCBI Taxonomy" id="4846"/>
    <lineage>
        <taxon>Eukaryota</taxon>
        <taxon>Fungi</taxon>
        <taxon>Fungi incertae sedis</taxon>
        <taxon>Mucoromycota</taxon>
        <taxon>Mucoromycotina</taxon>
        <taxon>Mucoromycetes</taxon>
        <taxon>Mucorales</taxon>
        <taxon>Mucorineae</taxon>
        <taxon>Rhizopodaceae</taxon>
        <taxon>Rhizopus</taxon>
    </lineage>
</organism>
<dbReference type="GO" id="GO:0008270">
    <property type="term" value="F:zinc ion binding"/>
    <property type="evidence" value="ECO:0007669"/>
    <property type="project" value="InterPro"/>
</dbReference>
<evidence type="ECO:0000256" key="4">
    <source>
        <dbReference type="ARBA" id="ARBA00023163"/>
    </source>
</evidence>
<gene>
    <name evidence="8" type="ORF">CU098_001355</name>
</gene>
<dbReference type="AlphaFoldDB" id="A0A367J0S1"/>
<evidence type="ECO:0000256" key="3">
    <source>
        <dbReference type="ARBA" id="ARBA00023015"/>
    </source>
</evidence>
<dbReference type="InterPro" id="IPR050815">
    <property type="entry name" value="TF_fung"/>
</dbReference>
<sequence length="731" mass="84179">MSSKKVPCEECRNQKRKCNNQQPCERCFKFGLDCEYVVLLSPMDEEFIQIAMQKELQNQVKTLETEIKGMEMEIRHLKDPGATPSPTLSTPSLTDDSDGSVIHDFSVSSPPYPSLSKKPNQQLIAISKDGTCAILKSDKERRKESTNAKPWTLCVKKGNFCIDTNIKNHSDMLDNLYHMLQSFKYGLNIPPEFNDFVVRDALVKELNVLIRKKYGKVHCKNVAKSVRIFVTPNIPNIGTVTVARSLENIQVTTDRLIHAYLSCQHYQQLAIHVPTFANLFLGTRDSAAAMGLCATICTLRCKHVAGCLPSASLVEYGKFYFERARDTISDSFDQFNLETFTTYVFMAIYKLTVSEPNEGKLYIDMAERISTVLKPRYTSPSKKKGEAVHFSRLLNHLHRVLTYEEISRAFPQAEDTSLPYCMLTHSQEGKWEIAEDDTEQERRFAQMHTYILRLQRTEREASRNVYSSNLFRLIDLIGHQVEMSMKHWYSKVLPADFRLSLPLFDSNVSCEKFNATLERECAESPIPILTTLAIYEEWIIMGQSYLPKGLPQPENEWHMLKTFWKGGKLPSDISSKWKKRIQKLIDLRRRIDFDGTDEEYFETIECLWSSTDSHMNSHIIIAAVHSAFITVRLVRYLRSRSADCFFDMRVLVNAWQLLLVVSKIQTMMPPEIIQIIPRVHKYLAICLSIVHDELKFQPYQGKVSDFVESMEREFKSQTVEEECECVACPNA</sequence>
<dbReference type="PANTHER" id="PTHR47338:SF5">
    <property type="entry name" value="ZN(II)2CYS6 TRANSCRIPTION FACTOR (EUROFUNG)"/>
    <property type="match status" value="1"/>
</dbReference>
<dbReference type="OrthoDB" id="3971593at2759"/>
<dbReference type="SMART" id="SM00066">
    <property type="entry name" value="GAL4"/>
    <property type="match status" value="1"/>
</dbReference>
<accession>A0A367J0S1</accession>
<dbReference type="CDD" id="cd00067">
    <property type="entry name" value="GAL4"/>
    <property type="match status" value="1"/>
</dbReference>
<dbReference type="InterPro" id="IPR036864">
    <property type="entry name" value="Zn2-C6_fun-type_DNA-bd_sf"/>
</dbReference>
<evidence type="ECO:0000256" key="5">
    <source>
        <dbReference type="ARBA" id="ARBA00023242"/>
    </source>
</evidence>
<dbReference type="SUPFAM" id="SSF57701">
    <property type="entry name" value="Zn2/Cys6 DNA-binding domain"/>
    <property type="match status" value="1"/>
</dbReference>
<dbReference type="Proteomes" id="UP000253551">
    <property type="component" value="Unassembled WGS sequence"/>
</dbReference>
<dbReference type="Gene3D" id="4.10.240.10">
    <property type="entry name" value="Zn(2)-C6 fungal-type DNA-binding domain"/>
    <property type="match status" value="1"/>
</dbReference>
<protein>
    <recommendedName>
        <fullName evidence="7">Zn(2)-C6 fungal-type domain-containing protein</fullName>
    </recommendedName>
</protein>
<dbReference type="GO" id="GO:0000981">
    <property type="term" value="F:DNA-binding transcription factor activity, RNA polymerase II-specific"/>
    <property type="evidence" value="ECO:0007669"/>
    <property type="project" value="InterPro"/>
</dbReference>
<dbReference type="PROSITE" id="PS00463">
    <property type="entry name" value="ZN2_CY6_FUNGAL_1"/>
    <property type="match status" value="1"/>
</dbReference>
<feature type="region of interest" description="Disordered" evidence="6">
    <location>
        <begin position="76"/>
        <end position="100"/>
    </location>
</feature>
<evidence type="ECO:0000256" key="2">
    <source>
        <dbReference type="ARBA" id="ARBA00022723"/>
    </source>
</evidence>
<name>A0A367J0S1_RHIST</name>
<keyword evidence="3" id="KW-0805">Transcription regulation</keyword>
<evidence type="ECO:0000256" key="6">
    <source>
        <dbReference type="SAM" id="MobiDB-lite"/>
    </source>
</evidence>
<proteinExistence type="predicted"/>
<keyword evidence="5" id="KW-0539">Nucleus</keyword>
<comment type="caution">
    <text evidence="8">The sequence shown here is derived from an EMBL/GenBank/DDBJ whole genome shotgun (WGS) entry which is preliminary data.</text>
</comment>
<evidence type="ECO:0000313" key="9">
    <source>
        <dbReference type="Proteomes" id="UP000253551"/>
    </source>
</evidence>
<keyword evidence="4" id="KW-0804">Transcription</keyword>
<dbReference type="PROSITE" id="PS50048">
    <property type="entry name" value="ZN2_CY6_FUNGAL_2"/>
    <property type="match status" value="1"/>
</dbReference>
<keyword evidence="9" id="KW-1185">Reference proteome</keyword>
<feature type="domain" description="Zn(2)-C6 fungal-type" evidence="7">
    <location>
        <begin position="7"/>
        <end position="36"/>
    </location>
</feature>
<feature type="compositionally biased region" description="Low complexity" evidence="6">
    <location>
        <begin position="84"/>
        <end position="94"/>
    </location>
</feature>
<dbReference type="Pfam" id="PF00172">
    <property type="entry name" value="Zn_clus"/>
    <property type="match status" value="1"/>
</dbReference>
<dbReference type="PANTHER" id="PTHR47338">
    <property type="entry name" value="ZN(II)2CYS6 TRANSCRIPTION FACTOR (EUROFUNG)-RELATED"/>
    <property type="match status" value="1"/>
</dbReference>
<dbReference type="STRING" id="4846.A0A367J0S1"/>
<dbReference type="GO" id="GO:0005634">
    <property type="term" value="C:nucleus"/>
    <property type="evidence" value="ECO:0007669"/>
    <property type="project" value="UniProtKB-SubCell"/>
</dbReference>
<comment type="subcellular location">
    <subcellularLocation>
        <location evidence="1">Nucleus</location>
    </subcellularLocation>
</comment>
<evidence type="ECO:0000313" key="8">
    <source>
        <dbReference type="EMBL" id="RCH83524.1"/>
    </source>
</evidence>
<reference evidence="8 9" key="1">
    <citation type="journal article" date="2018" name="G3 (Bethesda)">
        <title>Phylogenetic and Phylogenomic Definition of Rhizopus Species.</title>
        <authorList>
            <person name="Gryganskyi A.P."/>
            <person name="Golan J."/>
            <person name="Dolatabadi S."/>
            <person name="Mondo S."/>
            <person name="Robb S."/>
            <person name="Idnurm A."/>
            <person name="Muszewska A."/>
            <person name="Steczkiewicz K."/>
            <person name="Masonjones S."/>
            <person name="Liao H.L."/>
            <person name="Gajdeczka M.T."/>
            <person name="Anike F."/>
            <person name="Vuek A."/>
            <person name="Anishchenko I.M."/>
            <person name="Voigt K."/>
            <person name="de Hoog G.S."/>
            <person name="Smith M.E."/>
            <person name="Heitman J."/>
            <person name="Vilgalys R."/>
            <person name="Stajich J.E."/>
        </authorList>
    </citation>
    <scope>NUCLEOTIDE SEQUENCE [LARGE SCALE GENOMIC DNA]</scope>
    <source>
        <strain evidence="8 9">LSU 92-RS-03</strain>
    </source>
</reference>
<dbReference type="CDD" id="cd12148">
    <property type="entry name" value="fungal_TF_MHR"/>
    <property type="match status" value="1"/>
</dbReference>
<keyword evidence="2" id="KW-0479">Metal-binding</keyword>
<dbReference type="InterPro" id="IPR001138">
    <property type="entry name" value="Zn2Cys6_DnaBD"/>
</dbReference>